<dbReference type="RefSeq" id="WP_108635245.1">
    <property type="nucleotide sequence ID" value="NZ_QCXX01000005.1"/>
</dbReference>
<feature type="transmembrane region" description="Helical" evidence="1">
    <location>
        <begin position="87"/>
        <end position="111"/>
    </location>
</feature>
<sequence length="228" mass="25757">MFFVINKIEQAVHRTDGLHNPKNPSNPMVLGIYRTQSRTALFTVYSKKAFGEFWDDGAQKKIASHHWTPEMKAFATQKVTEVPQPPFIFKLTIVGWIFVALMIAAMGLIVYQELKPPLPKSVEAVAMEKAPVVGDIYFGHFEKYKEKGTPIGAEIGFGWFKIIKVEGSDFYLAKSTEMSKTSKPKEQLNSGDYETETFPALQLSEQTGYNIRFKSADGLTEVYISEKK</sequence>
<organism evidence="2 3">
    <name type="scientific">Sphingobacterium athyrii</name>
    <dbReference type="NCBI Taxonomy" id="2152717"/>
    <lineage>
        <taxon>Bacteria</taxon>
        <taxon>Pseudomonadati</taxon>
        <taxon>Bacteroidota</taxon>
        <taxon>Sphingobacteriia</taxon>
        <taxon>Sphingobacteriales</taxon>
        <taxon>Sphingobacteriaceae</taxon>
        <taxon>Sphingobacterium</taxon>
    </lineage>
</organism>
<evidence type="ECO:0000313" key="2">
    <source>
        <dbReference type="EMBL" id="PUV22910.1"/>
    </source>
</evidence>
<comment type="caution">
    <text evidence="2">The sequence shown here is derived from an EMBL/GenBank/DDBJ whole genome shotgun (WGS) entry which is preliminary data.</text>
</comment>
<name>A0A363NQB0_9SPHI</name>
<proteinExistence type="predicted"/>
<reference evidence="2 3" key="1">
    <citation type="submission" date="2018-04" db="EMBL/GenBank/DDBJ databases">
        <title>Sphingobacterium sp. M46 Genome.</title>
        <authorList>
            <person name="Cheng J."/>
            <person name="Li Y."/>
        </authorList>
    </citation>
    <scope>NUCLEOTIDE SEQUENCE [LARGE SCALE GENOMIC DNA]</scope>
    <source>
        <strain evidence="2 3">M46</strain>
    </source>
</reference>
<dbReference type="AlphaFoldDB" id="A0A363NQB0"/>
<keyword evidence="1" id="KW-0812">Transmembrane</keyword>
<gene>
    <name evidence="2" type="ORF">DCO56_18485</name>
</gene>
<keyword evidence="1" id="KW-0472">Membrane</keyword>
<keyword evidence="1" id="KW-1133">Transmembrane helix</keyword>
<protein>
    <submittedName>
        <fullName evidence="2">Uncharacterized protein</fullName>
    </submittedName>
</protein>
<dbReference type="Proteomes" id="UP000250831">
    <property type="component" value="Unassembled WGS sequence"/>
</dbReference>
<evidence type="ECO:0000256" key="1">
    <source>
        <dbReference type="SAM" id="Phobius"/>
    </source>
</evidence>
<accession>A0A363NQB0</accession>
<evidence type="ECO:0000313" key="3">
    <source>
        <dbReference type="Proteomes" id="UP000250831"/>
    </source>
</evidence>
<keyword evidence="3" id="KW-1185">Reference proteome</keyword>
<dbReference type="OrthoDB" id="1377971at2"/>
<dbReference type="EMBL" id="QCXX01000005">
    <property type="protein sequence ID" value="PUV22910.1"/>
    <property type="molecule type" value="Genomic_DNA"/>
</dbReference>